<evidence type="ECO:0000256" key="10">
    <source>
        <dbReference type="RuleBase" id="RU366018"/>
    </source>
</evidence>
<evidence type="ECO:0000256" key="6">
    <source>
        <dbReference type="ARBA" id="ARBA00022786"/>
    </source>
</evidence>
<gene>
    <name evidence="12" type="ORF">ANCCAN_16039</name>
</gene>
<dbReference type="SMART" id="SM00396">
    <property type="entry name" value="ZnF_UBR1"/>
    <property type="match status" value="1"/>
</dbReference>
<dbReference type="GO" id="GO:0008233">
    <property type="term" value="F:peptidase activity"/>
    <property type="evidence" value="ECO:0007669"/>
    <property type="project" value="UniProtKB-KW"/>
</dbReference>
<dbReference type="FunFam" id="3.30.1390.10:FF:000010">
    <property type="entry name" value="E3 ubiquitin-protein ligase ubr-1"/>
    <property type="match status" value="1"/>
</dbReference>
<evidence type="ECO:0000256" key="4">
    <source>
        <dbReference type="ARBA" id="ARBA00022723"/>
    </source>
</evidence>
<dbReference type="SUPFAM" id="SSF54736">
    <property type="entry name" value="ClpS-like"/>
    <property type="match status" value="1"/>
</dbReference>
<dbReference type="Pfam" id="PF02617">
    <property type="entry name" value="ClpS"/>
    <property type="match status" value="1"/>
</dbReference>
<evidence type="ECO:0000256" key="5">
    <source>
        <dbReference type="ARBA" id="ARBA00022771"/>
    </source>
</evidence>
<dbReference type="Gene3D" id="3.30.1390.10">
    <property type="match status" value="1"/>
</dbReference>
<dbReference type="GO" id="GO:0008270">
    <property type="term" value="F:zinc ion binding"/>
    <property type="evidence" value="ECO:0007669"/>
    <property type="project" value="UniProtKB-UniRule"/>
</dbReference>
<dbReference type="GO" id="GO:0000151">
    <property type="term" value="C:ubiquitin ligase complex"/>
    <property type="evidence" value="ECO:0007669"/>
    <property type="project" value="TreeGrafter"/>
</dbReference>
<organism evidence="12 13">
    <name type="scientific">Ancylostoma caninum</name>
    <name type="common">Dog hookworm</name>
    <dbReference type="NCBI Taxonomy" id="29170"/>
    <lineage>
        <taxon>Eukaryota</taxon>
        <taxon>Metazoa</taxon>
        <taxon>Ecdysozoa</taxon>
        <taxon>Nematoda</taxon>
        <taxon>Chromadorea</taxon>
        <taxon>Rhabditida</taxon>
        <taxon>Rhabditina</taxon>
        <taxon>Rhabditomorpha</taxon>
        <taxon>Strongyloidea</taxon>
        <taxon>Ancylostomatidae</taxon>
        <taxon>Ancylostomatinae</taxon>
        <taxon>Ancylostoma</taxon>
    </lineage>
</organism>
<keyword evidence="3 10" id="KW-0808">Transferase</keyword>
<name>A0A368G4X3_ANCCA</name>
<dbReference type="Pfam" id="PF02207">
    <property type="entry name" value="zf-UBR"/>
    <property type="match status" value="1"/>
</dbReference>
<dbReference type="InterPro" id="IPR039164">
    <property type="entry name" value="UBR1-like"/>
</dbReference>
<dbReference type="STRING" id="29170.A0A368G4X3"/>
<keyword evidence="4 10" id="KW-0479">Metal-binding</keyword>
<keyword evidence="5 10" id="KW-0863">Zinc-finger</keyword>
<keyword evidence="7 10" id="KW-0862">Zinc</keyword>
<comment type="similarity">
    <text evidence="8 10">Belongs to the E3 ubiquitin-protein ligase UBR1-like family.</text>
</comment>
<evidence type="ECO:0000259" key="11">
    <source>
        <dbReference type="PROSITE" id="PS51157"/>
    </source>
</evidence>
<dbReference type="GO" id="GO:0061630">
    <property type="term" value="F:ubiquitin protein ligase activity"/>
    <property type="evidence" value="ECO:0007669"/>
    <property type="project" value="UniProtKB-UniRule"/>
</dbReference>
<comment type="pathway">
    <text evidence="2 10">Protein modification; protein ubiquitination.</text>
</comment>
<dbReference type="EC" id="2.3.2.27" evidence="10"/>
<comment type="function">
    <text evidence="10">Ubiquitin ligase protein which is a component of the N-end rule pathway. Recognizes and binds to proteins bearing specific N-terminal residues that are destabilizing according to the N-end rule, leading to their ubiquitination and subsequent degradation.</text>
</comment>
<dbReference type="PROSITE" id="PS51157">
    <property type="entry name" value="ZF_UBR"/>
    <property type="match status" value="1"/>
</dbReference>
<evidence type="ECO:0000256" key="1">
    <source>
        <dbReference type="ARBA" id="ARBA00000900"/>
    </source>
</evidence>
<feature type="non-terminal residue" evidence="12">
    <location>
        <position position="1"/>
    </location>
</feature>
<evidence type="ECO:0000313" key="12">
    <source>
        <dbReference type="EMBL" id="RCN38050.1"/>
    </source>
</evidence>
<dbReference type="Proteomes" id="UP000252519">
    <property type="component" value="Unassembled WGS sequence"/>
</dbReference>
<dbReference type="UniPathway" id="UPA00143"/>
<evidence type="ECO:0000256" key="3">
    <source>
        <dbReference type="ARBA" id="ARBA00022679"/>
    </source>
</evidence>
<feature type="zinc finger region" description="UBR-type" evidence="9">
    <location>
        <begin position="48"/>
        <end position="119"/>
    </location>
</feature>
<dbReference type="Gene3D" id="2.10.110.30">
    <property type="match status" value="1"/>
</dbReference>
<evidence type="ECO:0000256" key="9">
    <source>
        <dbReference type="PROSITE-ProRule" id="PRU00508"/>
    </source>
</evidence>
<dbReference type="FunFam" id="2.10.110.30:FF:000001">
    <property type="entry name" value="E3 ubiquitin-protein ligase UBR2 isoform 1"/>
    <property type="match status" value="1"/>
</dbReference>
<feature type="domain" description="UBR-type" evidence="11">
    <location>
        <begin position="48"/>
        <end position="119"/>
    </location>
</feature>
<evidence type="ECO:0000256" key="2">
    <source>
        <dbReference type="ARBA" id="ARBA00004906"/>
    </source>
</evidence>
<dbReference type="AlphaFoldDB" id="A0A368G4X3"/>
<keyword evidence="13" id="KW-1185">Reference proteome</keyword>
<dbReference type="GO" id="GO:0071596">
    <property type="term" value="P:ubiquitin-dependent protein catabolic process via the N-end rule pathway"/>
    <property type="evidence" value="ECO:0007669"/>
    <property type="project" value="UniProtKB-UniRule"/>
</dbReference>
<proteinExistence type="inferred from homology"/>
<dbReference type="GO" id="GO:0016567">
    <property type="term" value="P:protein ubiquitination"/>
    <property type="evidence" value="ECO:0007669"/>
    <property type="project" value="UniProtKB-UniRule"/>
</dbReference>
<dbReference type="InterPro" id="IPR014719">
    <property type="entry name" value="Ribosomal_bL12_C/ClpS-like"/>
</dbReference>
<dbReference type="EMBL" id="JOJR01000425">
    <property type="protein sequence ID" value="RCN38050.1"/>
    <property type="molecule type" value="Genomic_DNA"/>
</dbReference>
<dbReference type="GO" id="GO:0005737">
    <property type="term" value="C:cytoplasm"/>
    <property type="evidence" value="ECO:0007669"/>
    <property type="project" value="TreeGrafter"/>
</dbReference>
<dbReference type="InterPro" id="IPR003126">
    <property type="entry name" value="Znf_UBR"/>
</dbReference>
<dbReference type="OrthoDB" id="26387at2759"/>
<keyword evidence="12" id="KW-0378">Hydrolase</keyword>
<keyword evidence="12" id="KW-0645">Protease</keyword>
<keyword evidence="6 10" id="KW-0833">Ubl conjugation pathway</keyword>
<evidence type="ECO:0000256" key="7">
    <source>
        <dbReference type="ARBA" id="ARBA00022833"/>
    </source>
</evidence>
<evidence type="ECO:0000313" key="13">
    <source>
        <dbReference type="Proteomes" id="UP000252519"/>
    </source>
</evidence>
<comment type="caution">
    <text evidence="12">The sequence shown here is derived from an EMBL/GenBank/DDBJ whole genome shotgun (WGS) entry which is preliminary data.</text>
</comment>
<dbReference type="CDD" id="cd19672">
    <property type="entry name" value="UBR-box_UBR1_like"/>
    <property type="match status" value="1"/>
</dbReference>
<evidence type="ECO:0000256" key="8">
    <source>
        <dbReference type="ARBA" id="ARBA00046341"/>
    </source>
</evidence>
<dbReference type="PANTHER" id="PTHR21497">
    <property type="entry name" value="UBIQUITIN LIGASE E3 ALPHA-RELATED"/>
    <property type="match status" value="1"/>
</dbReference>
<dbReference type="InterPro" id="IPR003769">
    <property type="entry name" value="ClpS_core"/>
</dbReference>
<comment type="catalytic activity">
    <reaction evidence="1 10">
        <text>S-ubiquitinyl-[E2 ubiquitin-conjugating enzyme]-L-cysteine + [acceptor protein]-L-lysine = [E2 ubiquitin-conjugating enzyme]-L-cysteine + N(6)-ubiquitinyl-[acceptor protein]-L-lysine.</text>
        <dbReference type="EC" id="2.3.2.27"/>
    </reaction>
</comment>
<sequence>LSRIFFSDKALFVPLAGAFCADSSVTDSSLRPLIEQSGLSAEGRRPGQICGHVFKSGELTYSCKDCATDATCVMCHECFHLSEHKSHKYKMHTSSGAGYCDCGDEDAWTSGYACKTHERNKEDNVQFSLPEPLEIRLRGLTCLILQYSAKLICWEKTDVLPLNLAVPSAAEKPEVTSVAPYVTVLYNDETHTYETVIRALEMFINCTKDQAMLIATIVDREGRSAVKVGAKQDCERVKSDIQRRTLRDMNRRTEKAGPLDVKVLDGALVAHQNHAIALMAWLNSQIDAFPILGSIVGDILLNTLIEKEDDELDPQETILVRLLRFDKKMWKCQLYLLSSHKKKAKVEKCKQEECIKLRLWFALTARANTHQMLMKTVLMNFEQKVVFSKTFLAHYDDIYKEFIDDDHDIDISVVSLTIPKTRCPDLILLSIHSLSLLGEIYLNKCSVG</sequence>
<accession>A0A368G4X3</accession>
<dbReference type="PANTHER" id="PTHR21497:SF24">
    <property type="entry name" value="E3 UBIQUITIN-PROTEIN LIGASE UBR1"/>
    <property type="match status" value="1"/>
</dbReference>
<reference evidence="12 13" key="1">
    <citation type="submission" date="2014-10" db="EMBL/GenBank/DDBJ databases">
        <title>Draft genome of the hookworm Ancylostoma caninum.</title>
        <authorList>
            <person name="Mitreva M."/>
        </authorList>
    </citation>
    <scope>NUCLEOTIDE SEQUENCE [LARGE SCALE GENOMIC DNA]</scope>
    <source>
        <strain evidence="12 13">Baltimore</strain>
    </source>
</reference>
<protein>
    <recommendedName>
        <fullName evidence="10">E3 ubiquitin-protein ligase</fullName>
        <ecNumber evidence="10">2.3.2.27</ecNumber>
    </recommendedName>
</protein>